<keyword evidence="3" id="KW-1185">Reference proteome</keyword>
<feature type="transmembrane region" description="Helical" evidence="1">
    <location>
        <begin position="64"/>
        <end position="84"/>
    </location>
</feature>
<protein>
    <recommendedName>
        <fullName evidence="4">Integral membrane protein</fullName>
    </recommendedName>
</protein>
<keyword evidence="1" id="KW-0472">Membrane</keyword>
<feature type="transmembrane region" description="Helical" evidence="1">
    <location>
        <begin position="38"/>
        <end position="58"/>
    </location>
</feature>
<dbReference type="InterPro" id="IPR004316">
    <property type="entry name" value="SWEET_rpt"/>
</dbReference>
<sequence>MSEKNLQILGWIGTCLSVIMYISYIPQIMGNLDGNKTPFIQPLAAAINCTIWTSYGLLKAKRDYPLAAANLPGIIFGLLATITAF</sequence>
<reference evidence="2 3" key="1">
    <citation type="submission" date="2020-08" db="EMBL/GenBank/DDBJ databases">
        <title>Complete genome and description of Campylobacter massiliensis Marseille-Q3452 sp. nov.</title>
        <authorList>
            <person name="Antezack A."/>
        </authorList>
    </citation>
    <scope>NUCLEOTIDE SEQUENCE [LARGE SCALE GENOMIC DNA]</scope>
    <source>
        <strain evidence="2 3">Marseille-Q3452</strain>
    </source>
</reference>
<evidence type="ECO:0008006" key="4">
    <source>
        <dbReference type="Google" id="ProtNLM"/>
    </source>
</evidence>
<dbReference type="GO" id="GO:0016020">
    <property type="term" value="C:membrane"/>
    <property type="evidence" value="ECO:0007669"/>
    <property type="project" value="InterPro"/>
</dbReference>
<dbReference type="Gene3D" id="1.20.1280.290">
    <property type="match status" value="1"/>
</dbReference>
<keyword evidence="1" id="KW-1133">Transmembrane helix</keyword>
<proteinExistence type="predicted"/>
<organism evidence="2 3">
    <name type="scientific">Campylobacter massiliensis</name>
    <dbReference type="NCBI Taxonomy" id="2762557"/>
    <lineage>
        <taxon>Bacteria</taxon>
        <taxon>Pseudomonadati</taxon>
        <taxon>Campylobacterota</taxon>
        <taxon>Epsilonproteobacteria</taxon>
        <taxon>Campylobacterales</taxon>
        <taxon>Campylobacteraceae</taxon>
        <taxon>Campylobacter</taxon>
    </lineage>
</organism>
<comment type="caution">
    <text evidence="2">The sequence shown here is derived from an EMBL/GenBank/DDBJ whole genome shotgun (WGS) entry which is preliminary data.</text>
</comment>
<feature type="transmembrane region" description="Helical" evidence="1">
    <location>
        <begin position="6"/>
        <end position="26"/>
    </location>
</feature>
<dbReference type="EMBL" id="JACLZK010000001">
    <property type="protein sequence ID" value="MBC2882842.1"/>
    <property type="molecule type" value="Genomic_DNA"/>
</dbReference>
<evidence type="ECO:0000256" key="1">
    <source>
        <dbReference type="SAM" id="Phobius"/>
    </source>
</evidence>
<gene>
    <name evidence="2" type="ORF">H7R39_06170</name>
</gene>
<evidence type="ECO:0000313" key="3">
    <source>
        <dbReference type="Proteomes" id="UP000552683"/>
    </source>
</evidence>
<evidence type="ECO:0000313" key="2">
    <source>
        <dbReference type="EMBL" id="MBC2882842.1"/>
    </source>
</evidence>
<dbReference type="Proteomes" id="UP000552683">
    <property type="component" value="Unassembled WGS sequence"/>
</dbReference>
<dbReference type="RefSeq" id="WP_122862418.1">
    <property type="nucleotide sequence ID" value="NZ_JACLZK010000001.1"/>
</dbReference>
<dbReference type="Pfam" id="PF03083">
    <property type="entry name" value="MtN3_slv"/>
    <property type="match status" value="1"/>
</dbReference>
<name>A0A842J9Q9_9BACT</name>
<keyword evidence="1" id="KW-0812">Transmembrane</keyword>
<dbReference type="AlphaFoldDB" id="A0A842J9Q9"/>
<accession>A0A842J9Q9</accession>